<organism evidence="2 3">
    <name type="scientific">Verticillium nonalfalfae</name>
    <dbReference type="NCBI Taxonomy" id="1051616"/>
    <lineage>
        <taxon>Eukaryota</taxon>
        <taxon>Fungi</taxon>
        <taxon>Dikarya</taxon>
        <taxon>Ascomycota</taxon>
        <taxon>Pezizomycotina</taxon>
        <taxon>Sordariomycetes</taxon>
        <taxon>Hypocreomycetidae</taxon>
        <taxon>Glomerellales</taxon>
        <taxon>Plectosphaerellaceae</taxon>
        <taxon>Verticillium</taxon>
    </lineage>
</organism>
<dbReference type="Proteomes" id="UP000267145">
    <property type="component" value="Unassembled WGS sequence"/>
</dbReference>
<feature type="region of interest" description="Disordered" evidence="1">
    <location>
        <begin position="144"/>
        <end position="508"/>
    </location>
</feature>
<dbReference type="EMBL" id="RBVV01000001">
    <property type="protein sequence ID" value="RNJ61228.1"/>
    <property type="molecule type" value="Genomic_DNA"/>
</dbReference>
<feature type="compositionally biased region" description="Basic and acidic residues" evidence="1">
    <location>
        <begin position="251"/>
        <end position="267"/>
    </location>
</feature>
<name>A0A3M9YNQ5_9PEZI</name>
<dbReference type="RefSeq" id="XP_028499386.1">
    <property type="nucleotide sequence ID" value="XM_028634346.1"/>
</dbReference>
<proteinExistence type="predicted"/>
<reference evidence="2 3" key="1">
    <citation type="submission" date="2018-10" db="EMBL/GenBank/DDBJ databases">
        <title>Genome sequence of Verticillium nonalfalfae VnAa140.</title>
        <authorList>
            <person name="Stajich J.E."/>
            <person name="Kasson M.T."/>
        </authorList>
    </citation>
    <scope>NUCLEOTIDE SEQUENCE [LARGE SCALE GENOMIC DNA]</scope>
    <source>
        <strain evidence="2 3">VnAa140</strain>
    </source>
</reference>
<feature type="compositionally biased region" description="Basic and acidic residues" evidence="1">
    <location>
        <begin position="314"/>
        <end position="335"/>
    </location>
</feature>
<feature type="region of interest" description="Disordered" evidence="1">
    <location>
        <begin position="1"/>
        <end position="36"/>
    </location>
</feature>
<gene>
    <name evidence="2" type="ORF">D7B24_000081</name>
</gene>
<comment type="caution">
    <text evidence="2">The sequence shown here is derived from an EMBL/GenBank/DDBJ whole genome shotgun (WGS) entry which is preliminary data.</text>
</comment>
<evidence type="ECO:0000313" key="3">
    <source>
        <dbReference type="Proteomes" id="UP000267145"/>
    </source>
</evidence>
<dbReference type="AlphaFoldDB" id="A0A3M9YNQ5"/>
<feature type="compositionally biased region" description="Basic and acidic residues" evidence="1">
    <location>
        <begin position="477"/>
        <end position="486"/>
    </location>
</feature>
<evidence type="ECO:0000256" key="1">
    <source>
        <dbReference type="SAM" id="MobiDB-lite"/>
    </source>
</evidence>
<feature type="compositionally biased region" description="Basic and acidic residues" evidence="1">
    <location>
        <begin position="179"/>
        <end position="206"/>
    </location>
</feature>
<feature type="compositionally biased region" description="Polar residues" evidence="1">
    <location>
        <begin position="489"/>
        <end position="498"/>
    </location>
</feature>
<evidence type="ECO:0000313" key="2">
    <source>
        <dbReference type="EMBL" id="RNJ61228.1"/>
    </source>
</evidence>
<feature type="compositionally biased region" description="Basic and acidic residues" evidence="1">
    <location>
        <begin position="226"/>
        <end position="241"/>
    </location>
</feature>
<keyword evidence="3" id="KW-1185">Reference proteome</keyword>
<feature type="compositionally biased region" description="Basic and acidic residues" evidence="1">
    <location>
        <begin position="390"/>
        <end position="402"/>
    </location>
</feature>
<dbReference type="GeneID" id="39603770"/>
<accession>A0A3M9YNQ5</accession>
<feature type="compositionally biased region" description="Basic residues" evidence="1">
    <location>
        <begin position="284"/>
        <end position="313"/>
    </location>
</feature>
<sequence>MSQVTSSQGVKRMAPDAKMAGDASIGLNDDKTPANAKKLRKERLALAYDTETLINRRDDMDHQISRAAQDKSQNGGEPQVELVLAASNLQDAERHHVQRLNNSITEAEKLWLAEPIESLHYNMVSLFELRARFKNHLGPRMVSTLEDDTTSSSDPCSDDEGSINNDTALSKANSSVKRRAQDESNRKHIGDDEPPSKKFKQGENKTVESPVPIPVPIQKAQGSRLSESRRDQAFHNTDFHEYVSGGRTKHSKDTAHRLSDVEEDFSRRQLQSSKKHAESTAEKKARKKREKTMKKKERKRTKNATSQHKRGESRRRSTEKKADNSEDRPAPEVRRVTAVPIPAHYPRPDTPLKSISSVPLPGHYKQTSAQATPMSVRHGTKIQAPVDPGAVKHHEGGPRRPDLPIFHSADYATDGRDAIPKTATPDPKASTKTWRLESSEHRRSHGGSDITMRIGRIGSTDDTMRHPDPADESPVEVVRKNKDGRPKGSKTQTATTKSPIAPSNAKPATTIATSPMATLPSTATPPLTGSQPSELVRVLAPSNLVPTAFYSPASIREQQAREARFKAQLEKDAEVFVRERIEWRRAMNLD</sequence>
<feature type="compositionally biased region" description="Polar residues" evidence="1">
    <location>
        <begin position="162"/>
        <end position="175"/>
    </location>
</feature>
<protein>
    <submittedName>
        <fullName evidence="2">Uncharacterized protein</fullName>
    </submittedName>
</protein>